<name>U9U2U3_RHIID</name>
<reference evidence="1" key="1">
    <citation type="submission" date="2013-07" db="EMBL/GenBank/DDBJ databases">
        <title>The genome of an arbuscular mycorrhizal fungus provides insights into the evolution of the oldest plant symbiosis.</title>
        <authorList>
            <consortium name="DOE Joint Genome Institute"/>
            <person name="Tisserant E."/>
            <person name="Malbreil M."/>
            <person name="Kuo A."/>
            <person name="Kohler A."/>
            <person name="Symeonidi A."/>
            <person name="Balestrini R."/>
            <person name="Charron P."/>
            <person name="Duensing N."/>
            <person name="Frei-dit-Frey N."/>
            <person name="Gianinazzi-Pearson V."/>
            <person name="Gilbert B."/>
            <person name="Handa Y."/>
            <person name="Hijri M."/>
            <person name="Kaul R."/>
            <person name="Kawaguchi M."/>
            <person name="Krajinski F."/>
            <person name="Lammers P."/>
            <person name="Lapierre D."/>
            <person name="Masclaux F.G."/>
            <person name="Murat C."/>
            <person name="Morin E."/>
            <person name="Ndikumana S."/>
            <person name="Pagni M."/>
            <person name="Petitpierre D."/>
            <person name="Requena N."/>
            <person name="Rosikiewicz P."/>
            <person name="Riley R."/>
            <person name="Saito K."/>
            <person name="San Clemente H."/>
            <person name="Shapiro H."/>
            <person name="van Tuinen D."/>
            <person name="Becard G."/>
            <person name="Bonfante P."/>
            <person name="Paszkowski U."/>
            <person name="Shachar-Hill Y."/>
            <person name="Young J.P."/>
            <person name="Sanders I.R."/>
            <person name="Henrissat B."/>
            <person name="Rensing S.A."/>
            <person name="Grigoriev I.V."/>
            <person name="Corradi N."/>
            <person name="Roux C."/>
            <person name="Martin F."/>
        </authorList>
    </citation>
    <scope>NUCLEOTIDE SEQUENCE</scope>
    <source>
        <strain evidence="1">DAOM 197198</strain>
    </source>
</reference>
<sequence>MIITIIIIIIPNLVLAQNDNSKYDPSQDVFEFLVNEGYIVAVLLSNSVYLTKGLLGLIALGISRIIEHTRDQKDNVNTMVSKIINAHYFMKEDDDIDSIT</sequence>
<dbReference type="EMBL" id="KI282687">
    <property type="protein sequence ID" value="ESA14670.1"/>
    <property type="molecule type" value="Genomic_DNA"/>
</dbReference>
<gene>
    <name evidence="1" type="ORF">GLOINDRAFT_24701</name>
</gene>
<protein>
    <submittedName>
        <fullName evidence="1">Uncharacterized protein</fullName>
    </submittedName>
</protein>
<evidence type="ECO:0000313" key="1">
    <source>
        <dbReference type="EMBL" id="ESA14670.1"/>
    </source>
</evidence>
<proteinExistence type="predicted"/>
<organism evidence="1">
    <name type="scientific">Rhizophagus irregularis (strain DAOM 181602 / DAOM 197198 / MUCL 43194)</name>
    <name type="common">Arbuscular mycorrhizal fungus</name>
    <name type="synonym">Glomus intraradices</name>
    <dbReference type="NCBI Taxonomy" id="747089"/>
    <lineage>
        <taxon>Eukaryota</taxon>
        <taxon>Fungi</taxon>
        <taxon>Fungi incertae sedis</taxon>
        <taxon>Mucoromycota</taxon>
        <taxon>Glomeromycotina</taxon>
        <taxon>Glomeromycetes</taxon>
        <taxon>Glomerales</taxon>
        <taxon>Glomeraceae</taxon>
        <taxon>Rhizophagus</taxon>
    </lineage>
</organism>
<accession>U9U2U3</accession>
<dbReference type="AlphaFoldDB" id="U9U2U3"/>
<dbReference type="HOGENOM" id="CLU_2307512_0_0_1"/>
<dbReference type="VEuPathDB" id="FungiDB:RhiirFUN_022971"/>